<reference evidence="3 4" key="1">
    <citation type="journal article" date="2010" name="Stand. Genomic Sci.">
        <title>Complete genome sequence of Desulfarculus baarsii type strain (2st14).</title>
        <authorList>
            <person name="Sun H."/>
            <person name="Spring S."/>
            <person name="Lapidus A."/>
            <person name="Davenport K."/>
            <person name="Del Rio T.G."/>
            <person name="Tice H."/>
            <person name="Nolan M."/>
            <person name="Copeland A."/>
            <person name="Cheng J.F."/>
            <person name="Lucas S."/>
            <person name="Tapia R."/>
            <person name="Goodwin L."/>
            <person name="Pitluck S."/>
            <person name="Ivanova N."/>
            <person name="Pagani I."/>
            <person name="Mavromatis K."/>
            <person name="Ovchinnikova G."/>
            <person name="Pati A."/>
            <person name="Chen A."/>
            <person name="Palaniappan K."/>
            <person name="Hauser L."/>
            <person name="Chang Y.J."/>
            <person name="Jeffries C.D."/>
            <person name="Detter J.C."/>
            <person name="Han C."/>
            <person name="Rohde M."/>
            <person name="Brambilla E."/>
            <person name="Goker M."/>
            <person name="Woyke T."/>
            <person name="Bristow J."/>
            <person name="Eisen J.A."/>
            <person name="Markowitz V."/>
            <person name="Hugenholtz P."/>
            <person name="Kyrpides N.C."/>
            <person name="Klenk H.P."/>
            <person name="Land M."/>
        </authorList>
    </citation>
    <scope>NUCLEOTIDE SEQUENCE [LARGE SCALE GENOMIC DNA]</scope>
    <source>
        <strain evidence="4">ATCC 33931 / DSM 2075 / LMG 7858 / VKM B-1802 / 2st14</strain>
    </source>
</reference>
<dbReference type="InterPro" id="IPR038756">
    <property type="entry name" value="CheX-like"/>
</dbReference>
<dbReference type="AlphaFoldDB" id="E1QM00"/>
<dbReference type="CDD" id="cd17906">
    <property type="entry name" value="CheX"/>
    <property type="match status" value="1"/>
</dbReference>
<sequence>MDQRFIEAFKSSAASVLGSMAFTQATAGVHYVKQDEQSTGDVSAIVGLTGQWEGSLSVSFAEACICGVVGNMFGEEIPAINDEVEDAVGELTNIISGDARRRIAELGVIIEGAVPLVVAGKGHRVRHMTSAPIWAIPFETPVGGFVIELCLTPAAL</sequence>
<dbReference type="PANTHER" id="PTHR39452">
    <property type="entry name" value="CHEY-P PHOSPHATASE CHEX"/>
    <property type="match status" value="1"/>
</dbReference>
<proteinExistence type="predicted"/>
<dbReference type="EMBL" id="CP002085">
    <property type="protein sequence ID" value="ADK86585.1"/>
    <property type="molecule type" value="Genomic_DNA"/>
</dbReference>
<dbReference type="HOGENOM" id="CLU_116290_0_0_7"/>
<dbReference type="GO" id="GO:0006935">
    <property type="term" value="P:chemotaxis"/>
    <property type="evidence" value="ECO:0007669"/>
    <property type="project" value="UniProtKB-KW"/>
</dbReference>
<gene>
    <name evidence="3" type="ordered locus">Deba_3232</name>
</gene>
<evidence type="ECO:0000313" key="4">
    <source>
        <dbReference type="Proteomes" id="UP000009047"/>
    </source>
</evidence>
<keyword evidence="1" id="KW-0145">Chemotaxis</keyword>
<organism evidence="3 4">
    <name type="scientific">Desulfarculus baarsii (strain ATCC 33931 / DSM 2075 / LMG 7858 / VKM B-1802 / 2st14)</name>
    <dbReference type="NCBI Taxonomy" id="644282"/>
    <lineage>
        <taxon>Bacteria</taxon>
        <taxon>Pseudomonadati</taxon>
        <taxon>Thermodesulfobacteriota</taxon>
        <taxon>Desulfarculia</taxon>
        <taxon>Desulfarculales</taxon>
        <taxon>Desulfarculaceae</taxon>
        <taxon>Desulfarculus</taxon>
    </lineage>
</organism>
<feature type="domain" description="Chemotaxis phosphatase CheX-like" evidence="2">
    <location>
        <begin position="42"/>
        <end position="139"/>
    </location>
</feature>
<dbReference type="KEGG" id="dbr:Deba_3232"/>
<dbReference type="eggNOG" id="COG1406">
    <property type="taxonomic scope" value="Bacteria"/>
</dbReference>
<accession>E1QM00</accession>
<dbReference type="RefSeq" id="WP_013260021.1">
    <property type="nucleotide sequence ID" value="NC_014365.1"/>
</dbReference>
<dbReference type="PANTHER" id="PTHR39452:SF1">
    <property type="entry name" value="CHEY-P PHOSPHATASE CHEX"/>
    <property type="match status" value="1"/>
</dbReference>
<dbReference type="Proteomes" id="UP000009047">
    <property type="component" value="Chromosome"/>
</dbReference>
<dbReference type="Pfam" id="PF13690">
    <property type="entry name" value="CheX"/>
    <property type="match status" value="1"/>
</dbReference>
<evidence type="ECO:0000313" key="3">
    <source>
        <dbReference type="EMBL" id="ADK86585.1"/>
    </source>
</evidence>
<name>E1QM00_DESB2</name>
<evidence type="ECO:0000256" key="1">
    <source>
        <dbReference type="ARBA" id="ARBA00022500"/>
    </source>
</evidence>
<dbReference type="InterPro" id="IPR028051">
    <property type="entry name" value="CheX-like_dom"/>
</dbReference>
<evidence type="ECO:0000259" key="2">
    <source>
        <dbReference type="Pfam" id="PF13690"/>
    </source>
</evidence>
<dbReference type="InterPro" id="IPR028976">
    <property type="entry name" value="CheC-like_sf"/>
</dbReference>
<keyword evidence="4" id="KW-1185">Reference proteome</keyword>
<protein>
    <submittedName>
        <fullName evidence="3">CheC domain protein</fullName>
    </submittedName>
</protein>
<dbReference type="Gene3D" id="3.40.1550.10">
    <property type="entry name" value="CheC-like"/>
    <property type="match status" value="1"/>
</dbReference>
<dbReference type="SUPFAM" id="SSF103039">
    <property type="entry name" value="CheC-like"/>
    <property type="match status" value="1"/>
</dbReference>
<dbReference type="STRING" id="644282.Deba_3232"/>